<keyword evidence="4 7" id="KW-0560">Oxidoreductase</keyword>
<dbReference type="AlphaFoldDB" id="A0A412ISE1"/>
<dbReference type="GO" id="GO:0005737">
    <property type="term" value="C:cytoplasm"/>
    <property type="evidence" value="ECO:0007669"/>
    <property type="project" value="UniProtKB-SubCell"/>
</dbReference>
<dbReference type="Proteomes" id="UP000283295">
    <property type="component" value="Unassembled WGS sequence"/>
</dbReference>
<evidence type="ECO:0000256" key="6">
    <source>
        <dbReference type="ARBA" id="ARBA00023014"/>
    </source>
</evidence>
<dbReference type="InterPro" id="IPR011254">
    <property type="entry name" value="Prismane-like_sf"/>
</dbReference>
<feature type="binding site" evidence="7">
    <location>
        <position position="469"/>
    </location>
    <ligand>
        <name>hybrid [4Fe-2O-2S] cluster</name>
        <dbReference type="ChEBI" id="CHEBI:60519"/>
    </ligand>
</feature>
<dbReference type="HAMAP" id="MF_00069">
    <property type="entry name" value="Hydroxylam_reduct"/>
    <property type="match status" value="1"/>
</dbReference>
<evidence type="ECO:0000256" key="1">
    <source>
        <dbReference type="ARBA" id="ARBA00022485"/>
    </source>
</evidence>
<feature type="binding site" evidence="7">
    <location>
        <position position="282"/>
    </location>
    <ligand>
        <name>hybrid [4Fe-2O-2S] cluster</name>
        <dbReference type="ChEBI" id="CHEBI:60519"/>
    </ligand>
</feature>
<dbReference type="GO" id="GO:0004601">
    <property type="term" value="F:peroxidase activity"/>
    <property type="evidence" value="ECO:0007669"/>
    <property type="project" value="TreeGrafter"/>
</dbReference>
<dbReference type="Pfam" id="PF03063">
    <property type="entry name" value="Prismane"/>
    <property type="match status" value="1"/>
</dbReference>
<dbReference type="InterPro" id="IPR016099">
    <property type="entry name" value="Prismane-like_a/b-sand"/>
</dbReference>
<keyword evidence="6 7" id="KW-0411">Iron-sulfur</keyword>
<protein>
    <recommendedName>
        <fullName evidence="7">Hydroxylamine reductase</fullName>
        <ecNumber evidence="7">1.7.99.1</ecNumber>
    </recommendedName>
    <alternativeName>
        <fullName evidence="7">Hybrid-cluster protein</fullName>
        <shortName evidence="7">HCP</shortName>
    </alternativeName>
    <alternativeName>
        <fullName evidence="7">Prismane protein</fullName>
    </alternativeName>
</protein>
<name>A0A412ISE1_9FIRM</name>
<feature type="binding site" evidence="7">
    <location>
        <position position="9"/>
    </location>
    <ligand>
        <name>[4Fe-4S] cluster</name>
        <dbReference type="ChEBI" id="CHEBI:49883"/>
    </ligand>
</feature>
<evidence type="ECO:0000256" key="4">
    <source>
        <dbReference type="ARBA" id="ARBA00023002"/>
    </source>
</evidence>
<dbReference type="NCBIfam" id="TIGR01703">
    <property type="entry name" value="hybrid_clust"/>
    <property type="match status" value="1"/>
</dbReference>
<evidence type="ECO:0000256" key="7">
    <source>
        <dbReference type="HAMAP-Rule" id="MF_00069"/>
    </source>
</evidence>
<proteinExistence type="inferred from homology"/>
<keyword evidence="1 7" id="KW-0004">4Fe-4S</keyword>
<organism evidence="8 9">
    <name type="scientific">Coprococcus eutactus</name>
    <dbReference type="NCBI Taxonomy" id="33043"/>
    <lineage>
        <taxon>Bacteria</taxon>
        <taxon>Bacillati</taxon>
        <taxon>Bacillota</taxon>
        <taxon>Clostridia</taxon>
        <taxon>Lachnospirales</taxon>
        <taxon>Lachnospiraceae</taxon>
        <taxon>Coprococcus</taxon>
    </lineage>
</organism>
<comment type="cofactor">
    <cofactor evidence="7">
        <name>[4Fe-4S] cluster</name>
        <dbReference type="ChEBI" id="CHEBI:49883"/>
    </cofactor>
    <text evidence="7">Binds 1 [4Fe-4S] cluster.</text>
</comment>
<dbReference type="InterPro" id="IPR016100">
    <property type="entry name" value="Prismane_a-bundle"/>
</dbReference>
<dbReference type="PIRSF" id="PIRSF000076">
    <property type="entry name" value="HCP"/>
    <property type="match status" value="1"/>
</dbReference>
<dbReference type="NCBIfam" id="NF003658">
    <property type="entry name" value="PRK05290.1"/>
    <property type="match status" value="1"/>
</dbReference>
<dbReference type="PANTHER" id="PTHR30109">
    <property type="entry name" value="HYDROXYLAMINE REDUCTASE"/>
    <property type="match status" value="1"/>
</dbReference>
<feature type="binding site" evidence="7">
    <location>
        <position position="408"/>
    </location>
    <ligand>
        <name>hybrid [4Fe-2O-2S] cluster</name>
        <dbReference type="ChEBI" id="CHEBI:60519"/>
    </ligand>
</feature>
<dbReference type="InterPro" id="IPR010048">
    <property type="entry name" value="Hydroxylam_reduct"/>
</dbReference>
<feature type="binding site" evidence="7">
    <location>
        <position position="214"/>
    </location>
    <ligand>
        <name>hybrid [4Fe-2O-2S] cluster</name>
        <dbReference type="ChEBI" id="CHEBI:60519"/>
    </ligand>
</feature>
<sequence>MSNMFCFQCQQTAGNSGCINTGVCGKQPSTSNLQDELVCELIRLAELSKNENKHSAVADRLIIDGLFTTLTNVNFDNNAIKEFMGRVKNEQNKISRPEAEKIQVINLWDGDTDIVSLRSTLLFGLKGMAAYAHHAMNLGYTDNEVLKWFYKGLCEVNKEHSVTEWIELIMEFGQVNFKCMELLDKANTESFGNPVPTRVNVDIKKGPFIVVSGHDLNDLSQLLEQTEKTGVNVYTHCEMLPAHGYPELNKYHNLAGNFGTAWQSQQTEFENIPAPVLFTTNCLMPPRPSYKDRIYTTSVVGYDGMVHISGTRAGKKDFTPLIKHAQKLGGYEHDRSMSGINGGHMLTTGFGHSAVLSQAGKIIDAIKAGHIKHIFLVGGCDGAHPGRNYYTEFVKQTPMDTLVLTLACGKYRFNDLDLGEIDGIPRILDMGQCNDSYSAIKVALALADAFHCSINDLPLTLVLSWYEQKAVCILLTLLSLGVRNMYIGPTLPAFMSETVVKYLVENYKLNPITAPEQDMDAILKR</sequence>
<comment type="cofactor">
    <cofactor evidence="7">
        <name>hybrid [4Fe-2O-2S] cluster</name>
        <dbReference type="ChEBI" id="CHEBI:60519"/>
    </cofactor>
    <text evidence="7">Binds 1 hybrid [4Fe-2O-2S] cluster.</text>
</comment>
<dbReference type="GO" id="GO:0042542">
    <property type="term" value="P:response to hydrogen peroxide"/>
    <property type="evidence" value="ECO:0007669"/>
    <property type="project" value="TreeGrafter"/>
</dbReference>
<dbReference type="EMBL" id="QRVK01000012">
    <property type="protein sequence ID" value="RGS43014.1"/>
    <property type="molecule type" value="Genomic_DNA"/>
</dbReference>
<accession>A0A412ISE1</accession>
<evidence type="ECO:0000256" key="5">
    <source>
        <dbReference type="ARBA" id="ARBA00023004"/>
    </source>
</evidence>
<dbReference type="OrthoDB" id="9761526at2"/>
<feature type="binding site" evidence="7">
    <location>
        <position position="24"/>
    </location>
    <ligand>
        <name>[4Fe-4S] cluster</name>
        <dbReference type="ChEBI" id="CHEBI:49883"/>
    </ligand>
</feature>
<feature type="binding site" evidence="7">
    <location>
        <position position="18"/>
    </location>
    <ligand>
        <name>[4Fe-4S] cluster</name>
        <dbReference type="ChEBI" id="CHEBI:49883"/>
    </ligand>
</feature>
<dbReference type="Gene3D" id="1.20.1270.20">
    <property type="match status" value="2"/>
</dbReference>
<feature type="binding site" evidence="7">
    <location>
        <position position="238"/>
    </location>
    <ligand>
        <name>hybrid [4Fe-2O-2S] cluster</name>
        <dbReference type="ChEBI" id="CHEBI:60519"/>
    </ligand>
</feature>
<feature type="binding site" description="via persulfide group" evidence="7">
    <location>
        <position position="380"/>
    </location>
    <ligand>
        <name>hybrid [4Fe-2O-2S] cluster</name>
        <dbReference type="ChEBI" id="CHEBI:60519"/>
    </ligand>
</feature>
<evidence type="ECO:0000256" key="3">
    <source>
        <dbReference type="ARBA" id="ARBA00022723"/>
    </source>
</evidence>
<comment type="catalytic activity">
    <reaction evidence="7">
        <text>A + NH4(+) + H2O = hydroxylamine + AH2 + H(+)</text>
        <dbReference type="Rhea" id="RHEA:22052"/>
        <dbReference type="ChEBI" id="CHEBI:13193"/>
        <dbReference type="ChEBI" id="CHEBI:15377"/>
        <dbReference type="ChEBI" id="CHEBI:15378"/>
        <dbReference type="ChEBI" id="CHEBI:15429"/>
        <dbReference type="ChEBI" id="CHEBI:17499"/>
        <dbReference type="ChEBI" id="CHEBI:28938"/>
        <dbReference type="EC" id="1.7.99.1"/>
    </reaction>
</comment>
<dbReference type="Gene3D" id="3.40.50.2030">
    <property type="match status" value="2"/>
</dbReference>
<evidence type="ECO:0000256" key="2">
    <source>
        <dbReference type="ARBA" id="ARBA00022490"/>
    </source>
</evidence>
<dbReference type="GO" id="GO:0051539">
    <property type="term" value="F:4 iron, 4 sulfur cluster binding"/>
    <property type="evidence" value="ECO:0007669"/>
    <property type="project" value="UniProtKB-KW"/>
</dbReference>
<dbReference type="PANTHER" id="PTHR30109:SF0">
    <property type="entry name" value="HYDROXYLAMINE REDUCTASE"/>
    <property type="match status" value="1"/>
</dbReference>
<feature type="binding site" evidence="7">
    <location>
        <position position="6"/>
    </location>
    <ligand>
        <name>[4Fe-4S] cluster</name>
        <dbReference type="ChEBI" id="CHEBI:49883"/>
    </ligand>
</feature>
<dbReference type="GO" id="GO:0046872">
    <property type="term" value="F:metal ion binding"/>
    <property type="evidence" value="ECO:0007669"/>
    <property type="project" value="UniProtKB-KW"/>
</dbReference>
<comment type="subcellular location">
    <subcellularLocation>
        <location evidence="7">Cytoplasm</location>
    </subcellularLocation>
</comment>
<comment type="function">
    <text evidence="7">Catalyzes the reduction of hydroxylamine to form NH(3) and H(2)O.</text>
</comment>
<keyword evidence="3 7" id="KW-0479">Metal-binding</keyword>
<gene>
    <name evidence="7" type="primary">hcp</name>
    <name evidence="8" type="ORF">DWX94_06535</name>
</gene>
<feature type="modified residue" description="Cysteine persulfide" evidence="7">
    <location>
        <position position="380"/>
    </location>
</feature>
<keyword evidence="2 7" id="KW-0963">Cytoplasm</keyword>
<dbReference type="GO" id="GO:0050418">
    <property type="term" value="F:hydroxylamine reductase activity"/>
    <property type="evidence" value="ECO:0007669"/>
    <property type="project" value="UniProtKB-UniRule"/>
</dbReference>
<comment type="caution">
    <text evidence="8">The sequence shown here is derived from an EMBL/GenBank/DDBJ whole genome shotgun (WGS) entry which is preliminary data.</text>
</comment>
<keyword evidence="5 7" id="KW-0408">Iron</keyword>
<feature type="binding site" evidence="7">
    <location>
        <position position="467"/>
    </location>
    <ligand>
        <name>hybrid [4Fe-2O-2S] cluster</name>
        <dbReference type="ChEBI" id="CHEBI:60519"/>
    </ligand>
</feature>
<dbReference type="SUPFAM" id="SSF56821">
    <property type="entry name" value="Prismane protein-like"/>
    <property type="match status" value="1"/>
</dbReference>
<evidence type="ECO:0000313" key="8">
    <source>
        <dbReference type="EMBL" id="RGS43014.1"/>
    </source>
</evidence>
<feature type="binding site" evidence="7">
    <location>
        <position position="433"/>
    </location>
    <ligand>
        <name>hybrid [4Fe-2O-2S] cluster</name>
        <dbReference type="ChEBI" id="CHEBI:60519"/>
    </ligand>
</feature>
<comment type="similarity">
    <text evidence="7">Belongs to the HCP family.</text>
</comment>
<dbReference type="EC" id="1.7.99.1" evidence="7"/>
<dbReference type="FunFam" id="3.40.50.2030:FF:000001">
    <property type="entry name" value="Hydroxylamine reductase"/>
    <property type="match status" value="1"/>
</dbReference>
<dbReference type="CDD" id="cd01914">
    <property type="entry name" value="HCP"/>
    <property type="match status" value="1"/>
</dbReference>
<reference evidence="8 9" key="1">
    <citation type="submission" date="2018-08" db="EMBL/GenBank/DDBJ databases">
        <title>A genome reference for cultivated species of the human gut microbiota.</title>
        <authorList>
            <person name="Zou Y."/>
            <person name="Xue W."/>
            <person name="Luo G."/>
        </authorList>
    </citation>
    <scope>NUCLEOTIDE SEQUENCE [LARGE SCALE GENOMIC DNA]</scope>
    <source>
        <strain evidence="8 9">AF22-21</strain>
    </source>
</reference>
<evidence type="ECO:0000313" key="9">
    <source>
        <dbReference type="Proteomes" id="UP000283295"/>
    </source>
</evidence>
<dbReference type="InterPro" id="IPR004137">
    <property type="entry name" value="HCP/CODH"/>
</dbReference>